<feature type="non-terminal residue" evidence="3">
    <location>
        <position position="155"/>
    </location>
</feature>
<organism evidence="3">
    <name type="scientific">Cyprideis torosa</name>
    <dbReference type="NCBI Taxonomy" id="163714"/>
    <lineage>
        <taxon>Eukaryota</taxon>
        <taxon>Metazoa</taxon>
        <taxon>Ecdysozoa</taxon>
        <taxon>Arthropoda</taxon>
        <taxon>Crustacea</taxon>
        <taxon>Oligostraca</taxon>
        <taxon>Ostracoda</taxon>
        <taxon>Podocopa</taxon>
        <taxon>Podocopida</taxon>
        <taxon>Cytherocopina</taxon>
        <taxon>Cytheroidea</taxon>
        <taxon>Cytherideidae</taxon>
        <taxon>Cyprideis</taxon>
    </lineage>
</organism>
<evidence type="ECO:0000256" key="1">
    <source>
        <dbReference type="ARBA" id="ARBA00022737"/>
    </source>
</evidence>
<keyword evidence="2" id="KW-0040">ANK repeat</keyword>
<evidence type="ECO:0000256" key="2">
    <source>
        <dbReference type="ARBA" id="ARBA00023043"/>
    </source>
</evidence>
<dbReference type="Pfam" id="PF12796">
    <property type="entry name" value="Ank_2"/>
    <property type="match status" value="1"/>
</dbReference>
<gene>
    <name evidence="3" type="ORF">CTOB1V02_LOCUS11071</name>
</gene>
<keyword evidence="1" id="KW-0677">Repeat</keyword>
<dbReference type="PANTHER" id="PTHR24171:SF9">
    <property type="entry name" value="ANKYRIN REPEAT DOMAIN-CONTAINING PROTEIN 39"/>
    <property type="match status" value="1"/>
</dbReference>
<dbReference type="SUPFAM" id="SSF48403">
    <property type="entry name" value="Ankyrin repeat"/>
    <property type="match status" value="1"/>
</dbReference>
<dbReference type="PROSITE" id="PS50088">
    <property type="entry name" value="ANK_REPEAT"/>
    <property type="match status" value="3"/>
</dbReference>
<protein>
    <submittedName>
        <fullName evidence="3">Uncharacterized protein</fullName>
    </submittedName>
</protein>
<dbReference type="AlphaFoldDB" id="A0A7R8WQB0"/>
<dbReference type="Gene3D" id="1.25.40.20">
    <property type="entry name" value="Ankyrin repeat-containing domain"/>
    <property type="match status" value="1"/>
</dbReference>
<proteinExistence type="predicted"/>
<name>A0A7R8WQB0_9CRUS</name>
<dbReference type="SMART" id="SM00248">
    <property type="entry name" value="ANK"/>
    <property type="match status" value="3"/>
</dbReference>
<accession>A0A7R8WQB0</accession>
<dbReference type="InterPro" id="IPR036770">
    <property type="entry name" value="Ankyrin_rpt-contain_sf"/>
</dbReference>
<reference evidence="3" key="1">
    <citation type="submission" date="2020-11" db="EMBL/GenBank/DDBJ databases">
        <authorList>
            <person name="Tran Van P."/>
        </authorList>
    </citation>
    <scope>NUCLEOTIDE SEQUENCE</scope>
</reference>
<dbReference type="EMBL" id="OB665905">
    <property type="protein sequence ID" value="CAD7233248.1"/>
    <property type="molecule type" value="Genomic_DNA"/>
</dbReference>
<evidence type="ECO:0000313" key="3">
    <source>
        <dbReference type="EMBL" id="CAD7233248.1"/>
    </source>
</evidence>
<dbReference type="PROSITE" id="PS50297">
    <property type="entry name" value="ANK_REP_REGION"/>
    <property type="match status" value="3"/>
</dbReference>
<dbReference type="OrthoDB" id="6332692at2759"/>
<sequence length="155" mass="17129">MEINDALGRGPVTSQWDPYDFETFTLPYGCLLKIRLPGLVSKTGKSETIVEDLTVQWWMEAVSKSTPLHVVSSSGNHDDVVRLIDRGASVDARDHEQCTPLHIAANRGHQNIALTLLDRGAQVDARDDKQQTPLHIAANRGHQNIALTLLDRSAQ</sequence>
<dbReference type="PANTHER" id="PTHR24171">
    <property type="entry name" value="ANKYRIN REPEAT DOMAIN-CONTAINING PROTEIN 39-RELATED"/>
    <property type="match status" value="1"/>
</dbReference>
<dbReference type="InterPro" id="IPR002110">
    <property type="entry name" value="Ankyrin_rpt"/>
</dbReference>